<feature type="chain" id="PRO_5020502120" description="Peptidyl-prolyl cis-trans isomerase" evidence="7">
    <location>
        <begin position="23"/>
        <end position="315"/>
    </location>
</feature>
<gene>
    <name evidence="9" type="ORF">EXE57_01955</name>
</gene>
<name>A0A4P7GH17_9ACTN</name>
<dbReference type="Gene3D" id="3.10.50.40">
    <property type="match status" value="2"/>
</dbReference>
<sequence length="315" mass="32550">MIRRILAPSLALLLGATLVACGDDPEGDSSSNTSGSGLADLSIEGEVGSNPEVTWDGELQADDVEVEVVTEGDGEEVEAGDSVLSHVWIGNGVTQQMAFSTYDAQTPQLFTVDEEMLSELFIQGLEGQTIGSRVAVAASAETAFGPAGNSQLGIGNKDTVVAVIDLLEQVPDGPEGAEQQAPTWAPSLVGDEEAPTGLDFSGTPKPDGELKSAYLIEGEGDAVEKGQTIVVDYLGQVYGGKKPFDESFSAQPTSFQIGVGAVVKGWDQTLVGAPVGSRVIMAIPPELGYGKQGNEGAGIKGTDTLYFVVDVLAAN</sequence>
<dbReference type="InterPro" id="IPR044609">
    <property type="entry name" value="FKBP2/11"/>
</dbReference>
<dbReference type="SUPFAM" id="SSF54534">
    <property type="entry name" value="FKBP-like"/>
    <property type="match status" value="2"/>
</dbReference>
<comment type="catalytic activity">
    <reaction evidence="1 4 5">
        <text>[protein]-peptidylproline (omega=180) = [protein]-peptidylproline (omega=0)</text>
        <dbReference type="Rhea" id="RHEA:16237"/>
        <dbReference type="Rhea" id="RHEA-COMP:10747"/>
        <dbReference type="Rhea" id="RHEA-COMP:10748"/>
        <dbReference type="ChEBI" id="CHEBI:83833"/>
        <dbReference type="ChEBI" id="CHEBI:83834"/>
        <dbReference type="EC" id="5.2.1.8"/>
    </reaction>
</comment>
<dbReference type="AlphaFoldDB" id="A0A4P7GH17"/>
<evidence type="ECO:0000256" key="1">
    <source>
        <dbReference type="ARBA" id="ARBA00000971"/>
    </source>
</evidence>
<evidence type="ECO:0000259" key="8">
    <source>
        <dbReference type="PROSITE" id="PS50059"/>
    </source>
</evidence>
<dbReference type="PANTHER" id="PTHR45779:SF7">
    <property type="entry name" value="PEPTIDYLPROLYL ISOMERASE"/>
    <property type="match status" value="1"/>
</dbReference>
<keyword evidence="10" id="KW-1185">Reference proteome</keyword>
<dbReference type="InterPro" id="IPR001179">
    <property type="entry name" value="PPIase_FKBP_dom"/>
</dbReference>
<evidence type="ECO:0000313" key="9">
    <source>
        <dbReference type="EMBL" id="QBR91168.1"/>
    </source>
</evidence>
<reference evidence="9 10" key="1">
    <citation type="submission" date="2019-03" db="EMBL/GenBank/DDBJ databases">
        <title>Three New Species of Nocardioides, Nocardioides euryhalodurans sp. nov., Nocardioides seonyuensis sp. nov. and Nocardioides eburneoflavus sp. nov., Iolated from Soil.</title>
        <authorList>
            <person name="Roh S.G."/>
            <person name="Lee C."/>
            <person name="Kim M.-K."/>
            <person name="Kim S.B."/>
        </authorList>
    </citation>
    <scope>NUCLEOTIDE SEQUENCE [LARGE SCALE GENOMIC DNA]</scope>
    <source>
        <strain evidence="9 10">MMS17-SY117</strain>
    </source>
</reference>
<feature type="signal peptide" evidence="7">
    <location>
        <begin position="1"/>
        <end position="22"/>
    </location>
</feature>
<evidence type="ECO:0000256" key="6">
    <source>
        <dbReference type="SAM" id="MobiDB-lite"/>
    </source>
</evidence>
<dbReference type="GO" id="GO:0003755">
    <property type="term" value="F:peptidyl-prolyl cis-trans isomerase activity"/>
    <property type="evidence" value="ECO:0007669"/>
    <property type="project" value="UniProtKB-UniRule"/>
</dbReference>
<evidence type="ECO:0000256" key="5">
    <source>
        <dbReference type="RuleBase" id="RU003915"/>
    </source>
</evidence>
<dbReference type="EC" id="5.2.1.8" evidence="5"/>
<evidence type="ECO:0000313" key="10">
    <source>
        <dbReference type="Proteomes" id="UP000294894"/>
    </source>
</evidence>
<dbReference type="PROSITE" id="PS50059">
    <property type="entry name" value="FKBP_PPIASE"/>
    <property type="match status" value="1"/>
</dbReference>
<dbReference type="RefSeq" id="WP_135073504.1">
    <property type="nucleotide sequence ID" value="NZ_CP038267.1"/>
</dbReference>
<dbReference type="OrthoDB" id="25996at2"/>
<evidence type="ECO:0000256" key="4">
    <source>
        <dbReference type="PROSITE-ProRule" id="PRU00277"/>
    </source>
</evidence>
<feature type="domain" description="PPIase FKBP-type" evidence="8">
    <location>
        <begin position="226"/>
        <end position="315"/>
    </location>
</feature>
<dbReference type="PANTHER" id="PTHR45779">
    <property type="entry name" value="PEPTIDYLPROLYL ISOMERASE"/>
    <property type="match status" value="1"/>
</dbReference>
<dbReference type="Pfam" id="PF00254">
    <property type="entry name" value="FKBP_C"/>
    <property type="match status" value="1"/>
</dbReference>
<evidence type="ECO:0000256" key="7">
    <source>
        <dbReference type="SAM" id="SignalP"/>
    </source>
</evidence>
<organism evidence="9 10">
    <name type="scientific">Nocardioides euryhalodurans</name>
    <dbReference type="NCBI Taxonomy" id="2518370"/>
    <lineage>
        <taxon>Bacteria</taxon>
        <taxon>Bacillati</taxon>
        <taxon>Actinomycetota</taxon>
        <taxon>Actinomycetes</taxon>
        <taxon>Propionibacteriales</taxon>
        <taxon>Nocardioidaceae</taxon>
        <taxon>Nocardioides</taxon>
    </lineage>
</organism>
<dbReference type="KEGG" id="noy:EXE57_01955"/>
<dbReference type="Proteomes" id="UP000294894">
    <property type="component" value="Chromosome"/>
</dbReference>
<dbReference type="PROSITE" id="PS51257">
    <property type="entry name" value="PROKAR_LIPOPROTEIN"/>
    <property type="match status" value="1"/>
</dbReference>
<evidence type="ECO:0000256" key="2">
    <source>
        <dbReference type="ARBA" id="ARBA00023110"/>
    </source>
</evidence>
<keyword evidence="3 4" id="KW-0413">Isomerase</keyword>
<comment type="similarity">
    <text evidence="5">Belongs to the FKBP-type PPIase family.</text>
</comment>
<keyword evidence="7" id="KW-0732">Signal</keyword>
<accession>A0A4P7GH17</accession>
<evidence type="ECO:0000256" key="3">
    <source>
        <dbReference type="ARBA" id="ARBA00023235"/>
    </source>
</evidence>
<dbReference type="InterPro" id="IPR046357">
    <property type="entry name" value="PPIase_dom_sf"/>
</dbReference>
<feature type="region of interest" description="Disordered" evidence="6">
    <location>
        <begin position="24"/>
        <end position="54"/>
    </location>
</feature>
<proteinExistence type="inferred from homology"/>
<protein>
    <recommendedName>
        <fullName evidence="5">Peptidyl-prolyl cis-trans isomerase</fullName>
        <ecNumber evidence="5">5.2.1.8</ecNumber>
    </recommendedName>
</protein>
<keyword evidence="2 4" id="KW-0697">Rotamase</keyword>
<dbReference type="EMBL" id="CP038267">
    <property type="protein sequence ID" value="QBR91168.1"/>
    <property type="molecule type" value="Genomic_DNA"/>
</dbReference>